<sequence length="167" mass="18793">MSKSRKNQLRRLALALLRASAGAVFFTVVLHHVYTLDFRPLAGFCLPILVVFFAFTSLLYMRGRSLGSSREQVRTLFAAERAMQGTVAYLFGVVLGASLYGLLQSLDFHSDPAQPSVQGLWLLMFLAPYALMQTGFFLFIGAVWTIAPQFLRPVSPYEVWRRVAREP</sequence>
<evidence type="ECO:0000313" key="2">
    <source>
        <dbReference type="EMBL" id="NNU42319.1"/>
    </source>
</evidence>
<dbReference type="EMBL" id="JABFCS010000001">
    <property type="protein sequence ID" value="NNU42319.1"/>
    <property type="molecule type" value="Genomic_DNA"/>
</dbReference>
<feature type="transmembrane region" description="Helical" evidence="1">
    <location>
        <begin position="123"/>
        <end position="147"/>
    </location>
</feature>
<feature type="transmembrane region" description="Helical" evidence="1">
    <location>
        <begin position="12"/>
        <end position="34"/>
    </location>
</feature>
<keyword evidence="3" id="KW-1185">Reference proteome</keyword>
<dbReference type="RefSeq" id="WP_171556693.1">
    <property type="nucleotide sequence ID" value="NZ_JABFCS010000001.1"/>
</dbReference>
<keyword evidence="1" id="KW-0812">Transmembrane</keyword>
<dbReference type="Proteomes" id="UP000552954">
    <property type="component" value="Unassembled WGS sequence"/>
</dbReference>
<evidence type="ECO:0000256" key="1">
    <source>
        <dbReference type="SAM" id="Phobius"/>
    </source>
</evidence>
<dbReference type="AlphaFoldDB" id="A0A849KKQ8"/>
<comment type="caution">
    <text evidence="2">The sequence shown here is derived from an EMBL/GenBank/DDBJ whole genome shotgun (WGS) entry which is preliminary data.</text>
</comment>
<accession>A0A849KKQ8</accession>
<keyword evidence="1" id="KW-1133">Transmembrane helix</keyword>
<proteinExistence type="predicted"/>
<keyword evidence="1" id="KW-0472">Membrane</keyword>
<reference evidence="2 3" key="2">
    <citation type="submission" date="2020-06" db="EMBL/GenBank/DDBJ databases">
        <title>Ramlibacter rhizophilus sp. nov., isolated from rhizosphere soil of national flower Mugunghwa from South Korea.</title>
        <authorList>
            <person name="Zheng-Fei Y."/>
            <person name="Huan T."/>
        </authorList>
    </citation>
    <scope>NUCLEOTIDE SEQUENCE [LARGE SCALE GENOMIC DNA]</scope>
    <source>
        <strain evidence="2 3">B156</strain>
    </source>
</reference>
<reference evidence="2 3" key="1">
    <citation type="submission" date="2020-05" db="EMBL/GenBank/DDBJ databases">
        <authorList>
            <person name="Khan S.A."/>
            <person name="Jeon C.O."/>
            <person name="Chun B.H."/>
        </authorList>
    </citation>
    <scope>NUCLEOTIDE SEQUENCE [LARGE SCALE GENOMIC DNA]</scope>
    <source>
        <strain evidence="2 3">B156</strain>
    </source>
</reference>
<organism evidence="2 3">
    <name type="scientific">Ramlibacter montanisoli</name>
    <dbReference type="NCBI Taxonomy" id="2732512"/>
    <lineage>
        <taxon>Bacteria</taxon>
        <taxon>Pseudomonadati</taxon>
        <taxon>Pseudomonadota</taxon>
        <taxon>Betaproteobacteria</taxon>
        <taxon>Burkholderiales</taxon>
        <taxon>Comamonadaceae</taxon>
        <taxon>Ramlibacter</taxon>
    </lineage>
</organism>
<protein>
    <submittedName>
        <fullName evidence="2">Uncharacterized protein</fullName>
    </submittedName>
</protein>
<gene>
    <name evidence="2" type="ORF">HK415_02815</name>
</gene>
<feature type="transmembrane region" description="Helical" evidence="1">
    <location>
        <begin position="82"/>
        <end position="103"/>
    </location>
</feature>
<feature type="transmembrane region" description="Helical" evidence="1">
    <location>
        <begin position="40"/>
        <end position="61"/>
    </location>
</feature>
<evidence type="ECO:0000313" key="3">
    <source>
        <dbReference type="Proteomes" id="UP000552954"/>
    </source>
</evidence>
<name>A0A849KKQ8_9BURK</name>